<sequence length="153" mass="17617">MLNQLEANKQQWIGLHKSIDTWLQERQKLLVQYCQLAGLAAAERQDKRLPESNAISDFCETLVDYVSTGHFEVYDRLMAESNSQAEQSRLEDELYPKISASTEDALAFNDCYAEISNESELSEFDVQLSRLGQKLEERFELEDQLISAYAKQL</sequence>
<protein>
    <submittedName>
        <fullName evidence="4">Rsd/AlgQ family anti-sigma factor</fullName>
    </submittedName>
</protein>
<proteinExistence type="inferred from homology"/>
<comment type="caution">
    <text evidence="4">The sequence shown here is derived from an EMBL/GenBank/DDBJ whole genome shotgun (WGS) entry which is preliminary data.</text>
</comment>
<keyword evidence="2 3" id="KW-0804">Transcription</keyword>
<evidence type="ECO:0000313" key="4">
    <source>
        <dbReference type="EMBL" id="GAA0859852.1"/>
    </source>
</evidence>
<organism evidence="4 5">
    <name type="scientific">Aliiglaciecola litoralis</name>
    <dbReference type="NCBI Taxonomy" id="582857"/>
    <lineage>
        <taxon>Bacteria</taxon>
        <taxon>Pseudomonadati</taxon>
        <taxon>Pseudomonadota</taxon>
        <taxon>Gammaproteobacteria</taxon>
        <taxon>Alteromonadales</taxon>
        <taxon>Alteromonadaceae</taxon>
        <taxon>Aliiglaciecola</taxon>
    </lineage>
</organism>
<comment type="similarity">
    <text evidence="3">Belongs to the Rsd/AlgQ family.</text>
</comment>
<keyword evidence="1 3" id="KW-0805">Transcription regulation</keyword>
<dbReference type="InterPro" id="IPR038309">
    <property type="entry name" value="Rsd/AlgQ_sf"/>
</dbReference>
<reference evidence="4 5" key="1">
    <citation type="journal article" date="2019" name="Int. J. Syst. Evol. Microbiol.">
        <title>The Global Catalogue of Microorganisms (GCM) 10K type strain sequencing project: providing services to taxonomists for standard genome sequencing and annotation.</title>
        <authorList>
            <consortium name="The Broad Institute Genomics Platform"/>
            <consortium name="The Broad Institute Genome Sequencing Center for Infectious Disease"/>
            <person name="Wu L."/>
            <person name="Ma J."/>
        </authorList>
    </citation>
    <scope>NUCLEOTIDE SEQUENCE [LARGE SCALE GENOMIC DNA]</scope>
    <source>
        <strain evidence="4 5">JCM 15896</strain>
    </source>
</reference>
<evidence type="ECO:0000313" key="5">
    <source>
        <dbReference type="Proteomes" id="UP001500359"/>
    </source>
</evidence>
<keyword evidence="5" id="KW-1185">Reference proteome</keyword>
<dbReference type="Pfam" id="PF04353">
    <property type="entry name" value="Rsd_AlgQ"/>
    <property type="match status" value="1"/>
</dbReference>
<dbReference type="Proteomes" id="UP001500359">
    <property type="component" value="Unassembled WGS sequence"/>
</dbReference>
<dbReference type="NCBIfam" id="NF008723">
    <property type="entry name" value="PRK11718.1"/>
    <property type="match status" value="1"/>
</dbReference>
<accession>A0ABN1LSM9</accession>
<evidence type="ECO:0000256" key="1">
    <source>
        <dbReference type="ARBA" id="ARBA00023015"/>
    </source>
</evidence>
<dbReference type="PIRSF" id="PIRSF016548">
    <property type="entry name" value="Rsd_AlgQ"/>
    <property type="match status" value="1"/>
</dbReference>
<name>A0ABN1LSM9_9ALTE</name>
<dbReference type="EMBL" id="BAAAFD010000015">
    <property type="protein sequence ID" value="GAA0859852.1"/>
    <property type="molecule type" value="Genomic_DNA"/>
</dbReference>
<evidence type="ECO:0000256" key="3">
    <source>
        <dbReference type="RuleBase" id="RU004409"/>
    </source>
</evidence>
<dbReference type="InterPro" id="IPR007448">
    <property type="entry name" value="Sigma70_reg_Rsd_AlgQ"/>
</dbReference>
<gene>
    <name evidence="4" type="ORF">GCM10009114_34930</name>
</gene>
<dbReference type="Gene3D" id="1.20.120.1370">
    <property type="entry name" value="Regulator of RNA polymerase sigma(70) subunit, domain 4"/>
    <property type="match status" value="1"/>
</dbReference>
<evidence type="ECO:0000256" key="2">
    <source>
        <dbReference type="ARBA" id="ARBA00023163"/>
    </source>
</evidence>